<dbReference type="InterPro" id="IPR017927">
    <property type="entry name" value="FAD-bd_FR_type"/>
</dbReference>
<evidence type="ECO:0000256" key="8">
    <source>
        <dbReference type="ARBA" id="ARBA00022827"/>
    </source>
</evidence>
<dbReference type="PROSITE" id="PS00086">
    <property type="entry name" value="CYTOCHROME_P450"/>
    <property type="match status" value="1"/>
</dbReference>
<evidence type="ECO:0000256" key="3">
    <source>
        <dbReference type="ARBA" id="ARBA00022448"/>
    </source>
</evidence>
<dbReference type="CDD" id="cd11068">
    <property type="entry name" value="CYP120A1"/>
    <property type="match status" value="1"/>
</dbReference>
<dbReference type="InterPro" id="IPR008254">
    <property type="entry name" value="Flavodoxin/NO_synth"/>
</dbReference>
<dbReference type="FunFam" id="1.10.630.10:FF:000040">
    <property type="entry name" value="Bifunctional cytochrome P450/NADPH--P450 reductase"/>
    <property type="match status" value="1"/>
</dbReference>
<feature type="binding site" description="axial binding residue" evidence="16">
    <location>
        <position position="411"/>
    </location>
    <ligand>
        <name>heme</name>
        <dbReference type="ChEBI" id="CHEBI:30413"/>
    </ligand>
    <ligandPart>
        <name>Fe</name>
        <dbReference type="ChEBI" id="CHEBI:18248"/>
    </ligandPart>
</feature>
<evidence type="ECO:0000256" key="12">
    <source>
        <dbReference type="ARBA" id="ARBA00023004"/>
    </source>
</evidence>
<keyword evidence="4 15" id="KW-0349">Heme</keyword>
<evidence type="ECO:0000313" key="20">
    <source>
        <dbReference type="EMBL" id="ETS75894.1"/>
    </source>
</evidence>
<dbReference type="GeneID" id="19277851"/>
<evidence type="ECO:0000256" key="6">
    <source>
        <dbReference type="ARBA" id="ARBA00022643"/>
    </source>
</evidence>
<dbReference type="PROSITE" id="PS50902">
    <property type="entry name" value="FLAVODOXIN_LIKE"/>
    <property type="match status" value="1"/>
</dbReference>
<evidence type="ECO:0000256" key="14">
    <source>
        <dbReference type="ARBA" id="ARBA00049342"/>
    </source>
</evidence>
<dbReference type="OrthoDB" id="1470350at2759"/>
<keyword evidence="11 15" id="KW-0560">Oxidoreductase</keyword>
<evidence type="ECO:0000256" key="2">
    <source>
        <dbReference type="ARBA" id="ARBA00010018"/>
    </source>
</evidence>
<dbReference type="AlphaFoldDB" id="W3WQ16"/>
<dbReference type="GO" id="GO:0020037">
    <property type="term" value="F:heme binding"/>
    <property type="evidence" value="ECO:0007669"/>
    <property type="project" value="UniProtKB-UniRule"/>
</dbReference>
<dbReference type="InterPro" id="IPR023206">
    <property type="entry name" value="Bifunctional_P450_P450_red"/>
</dbReference>
<dbReference type="InterPro" id="IPR001433">
    <property type="entry name" value="OxRdtase_FAD/NAD-bd"/>
</dbReference>
<dbReference type="eggNOG" id="KOG1158">
    <property type="taxonomic scope" value="Eukaryota"/>
</dbReference>
<gene>
    <name evidence="20" type="ORF">PFICI_12838</name>
</gene>
<dbReference type="InterPro" id="IPR036396">
    <property type="entry name" value="Cyt_P450_sf"/>
</dbReference>
<feature type="domain" description="Flavodoxin-like" evidence="18">
    <location>
        <begin position="505"/>
        <end position="644"/>
    </location>
</feature>
<dbReference type="PANTHER" id="PTHR19384">
    <property type="entry name" value="NITRIC OXIDE SYNTHASE-RELATED"/>
    <property type="match status" value="1"/>
</dbReference>
<evidence type="ECO:0000256" key="11">
    <source>
        <dbReference type="ARBA" id="ARBA00023002"/>
    </source>
</evidence>
<name>W3WQ16_PESFW</name>
<dbReference type="GO" id="GO:0005506">
    <property type="term" value="F:iron ion binding"/>
    <property type="evidence" value="ECO:0007669"/>
    <property type="project" value="UniProtKB-UniRule"/>
</dbReference>
<dbReference type="GO" id="GO:0070330">
    <property type="term" value="F:aromatase activity"/>
    <property type="evidence" value="ECO:0007669"/>
    <property type="project" value="UniProtKB-UniRule"/>
</dbReference>
<dbReference type="EC" id="1.6.2.4" evidence="15"/>
<dbReference type="KEGG" id="pfy:PFICI_12838"/>
<keyword evidence="12 15" id="KW-0408">Iron</keyword>
<feature type="domain" description="FAD-binding FR-type" evidence="19">
    <location>
        <begin position="675"/>
        <end position="923"/>
    </location>
</feature>
<dbReference type="GO" id="GO:0010181">
    <property type="term" value="F:FMN binding"/>
    <property type="evidence" value="ECO:0007669"/>
    <property type="project" value="UniProtKB-UniRule"/>
</dbReference>
<dbReference type="PRINTS" id="PR00371">
    <property type="entry name" value="FPNCR"/>
</dbReference>
<comment type="similarity">
    <text evidence="2 15">In the N-terminal section; belongs to the cytochrome P450 family.</text>
</comment>
<dbReference type="InterPro" id="IPR023173">
    <property type="entry name" value="NADPH_Cyt_P450_Rdtase_alpha"/>
</dbReference>
<dbReference type="InterPro" id="IPR003097">
    <property type="entry name" value="CysJ-like_FAD-binding"/>
</dbReference>
<dbReference type="EC" id="1.14.14.1" evidence="15"/>
<dbReference type="SUPFAM" id="SSF48264">
    <property type="entry name" value="Cytochrome P450"/>
    <property type="match status" value="1"/>
</dbReference>
<dbReference type="CDD" id="cd06206">
    <property type="entry name" value="bifunctional_CYPOR"/>
    <property type="match status" value="1"/>
</dbReference>
<dbReference type="InterPro" id="IPR001128">
    <property type="entry name" value="Cyt_P450"/>
</dbReference>
<organism evidence="20 21">
    <name type="scientific">Pestalotiopsis fici (strain W106-1 / CGMCC3.15140)</name>
    <dbReference type="NCBI Taxonomy" id="1229662"/>
    <lineage>
        <taxon>Eukaryota</taxon>
        <taxon>Fungi</taxon>
        <taxon>Dikarya</taxon>
        <taxon>Ascomycota</taxon>
        <taxon>Pezizomycotina</taxon>
        <taxon>Sordariomycetes</taxon>
        <taxon>Xylariomycetidae</taxon>
        <taxon>Amphisphaeriales</taxon>
        <taxon>Sporocadaceae</taxon>
        <taxon>Pestalotiopsis</taxon>
    </lineage>
</organism>
<dbReference type="InterPro" id="IPR017938">
    <property type="entry name" value="Riboflavin_synthase-like_b-brl"/>
</dbReference>
<evidence type="ECO:0000256" key="16">
    <source>
        <dbReference type="PIRSR" id="PIRSR000209-1"/>
    </source>
</evidence>
<dbReference type="PIRSF" id="PIRSF000209">
    <property type="entry name" value="Bifunctional_P450_P450R"/>
    <property type="match status" value="1"/>
</dbReference>
<dbReference type="Gene3D" id="1.10.630.10">
    <property type="entry name" value="Cytochrome P450"/>
    <property type="match status" value="1"/>
</dbReference>
<evidence type="ECO:0000256" key="13">
    <source>
        <dbReference type="ARBA" id="ARBA00023033"/>
    </source>
</evidence>
<feature type="region of interest" description="Disordered" evidence="17">
    <location>
        <begin position="463"/>
        <end position="499"/>
    </location>
</feature>
<evidence type="ECO:0000259" key="18">
    <source>
        <dbReference type="PROSITE" id="PS50902"/>
    </source>
</evidence>
<dbReference type="SUPFAM" id="SSF52343">
    <property type="entry name" value="Ferredoxin reductase-like, C-terminal NADP-linked domain"/>
    <property type="match status" value="1"/>
</dbReference>
<dbReference type="Pfam" id="PF00175">
    <property type="entry name" value="NAD_binding_1"/>
    <property type="match status" value="1"/>
</dbReference>
<dbReference type="Gene3D" id="1.20.990.10">
    <property type="entry name" value="NADPH-cytochrome p450 Reductase, Chain A, domain 3"/>
    <property type="match status" value="1"/>
</dbReference>
<dbReference type="PRINTS" id="PR00369">
    <property type="entry name" value="FLAVODOXIN"/>
</dbReference>
<dbReference type="PROSITE" id="PS51384">
    <property type="entry name" value="FAD_FR"/>
    <property type="match status" value="1"/>
</dbReference>
<evidence type="ECO:0000256" key="15">
    <source>
        <dbReference type="PIRNR" id="PIRNR000209"/>
    </source>
</evidence>
<sequence>MPPSDPKGNKSVKEEDLVAIPQPATHWFTRNMSEINPAFPASSAWRLNAMYGDIVKLDLVDHLEVIISSYELANEVYDESRFDKNIEGPLKESRNLIGDGLFSAHTSEHNWQKAHRILMPAFGPLSIRKMFPQMQDMISQMVLRWDRLGPDNEITLAFDTIAMCAFSYRFNSFYRDHPHPFAEQMARALIETGKRANRPTLETTLRVWSAAEYKKTKEDMWKLADDLIAERKRNPKPEIHDVLNAMLSVSDPETGEKMSDENIRFNMLTFLIAGHETTSGTLAFLFYNFLHKPETMYKAQAEVDRVLGDDVLQPNHIPQLKYLKACILESLRFLGPITQTQHVAKEDTVIGGKYKITKGMNVRVNLPGMHHDERVWGPDAAEFRPERMMDGGFEKMPRNAWKAFGNGVRSCIGRFLAEQEMVMTLAMVFQRFEVSMADPSYNLHLKSTLTVKPADFKIKVARRPGRGPMTGIPGSIPSSMLQGVHDKQPKSGGKKAQTAGSHNPLLILYGSNAGTCKYIAEDLQTMAKERGLGPEVKTLDASTGNLPTDMPVVMIAPSYEGKPPDNARKFQAWIESLDAGALKNVKFAVFGVGNSEWSNTFHKVPKFYNEAIPKLGGSAVIEPGFVDVKEDIVGPWEDWRDHLLDSVGDEKHPGQAPELSIKFKKAEIASKLAGEEVSEAVVKKNVEIAPASDMGSAKKHLEVELPEGVSYEAGADYLVVMPTNPPNMVRRAARRFKLNMDDSIEISGTSKEFLTGGGAVNVVDLLAARVELGTPASRRQVEAIARTAKGADQKALMDLASNQNKFNEEVIAKRRSILDLLEDYPSSNLPFEQYLDMLKPLSPRQYSISSSPLASELQGQHGGTEGQAKNIIASVTYDVHEAPARSGHGRQFEGVASTYLARHEPGSKIRCYVRHSNTGFHLPTNAEVPIIMICAGTGLAPFRGFVQERACVLEAGHDKKKLAPAVLYYGCRDAQRDFLYRDELTKWEKMGAVSLRPAFSRVGNKGEGACKYAPDRVWEDREYLRTLFRDQGAKIYVCGSASKLAKSASDMFIKTYREAHPDVTEKQARDWLEEIREVRYVSDVFD</sequence>
<comment type="catalytic activity">
    <reaction evidence="15">
        <text>an organic molecule + reduced [NADPH--hemoprotein reductase] + O2 = an alcohol + oxidized [NADPH--hemoprotein reductase] + H2O + H(+)</text>
        <dbReference type="Rhea" id="RHEA:17149"/>
        <dbReference type="Rhea" id="RHEA-COMP:11964"/>
        <dbReference type="Rhea" id="RHEA-COMP:11965"/>
        <dbReference type="ChEBI" id="CHEBI:15377"/>
        <dbReference type="ChEBI" id="CHEBI:15378"/>
        <dbReference type="ChEBI" id="CHEBI:15379"/>
        <dbReference type="ChEBI" id="CHEBI:30879"/>
        <dbReference type="ChEBI" id="CHEBI:57618"/>
        <dbReference type="ChEBI" id="CHEBI:58210"/>
        <dbReference type="ChEBI" id="CHEBI:142491"/>
        <dbReference type="EC" id="1.14.14.1"/>
    </reaction>
</comment>
<proteinExistence type="inferred from homology"/>
<evidence type="ECO:0000256" key="5">
    <source>
        <dbReference type="ARBA" id="ARBA00022630"/>
    </source>
</evidence>
<keyword evidence="3 15" id="KW-0813">Transport</keyword>
<accession>W3WQ16</accession>
<keyword evidence="8 15" id="KW-0274">FAD</keyword>
<comment type="catalytic activity">
    <reaction evidence="14 15">
        <text>2 oxidized [cytochrome P450] + NADPH = 2 reduced [cytochrome P450] + NADP(+) + H(+)</text>
        <dbReference type="Rhea" id="RHEA:24040"/>
        <dbReference type="Rhea" id="RHEA-COMP:14627"/>
        <dbReference type="Rhea" id="RHEA-COMP:14628"/>
        <dbReference type="ChEBI" id="CHEBI:15378"/>
        <dbReference type="ChEBI" id="CHEBI:55376"/>
        <dbReference type="ChEBI" id="CHEBI:57783"/>
        <dbReference type="ChEBI" id="CHEBI:58349"/>
        <dbReference type="ChEBI" id="CHEBI:60344"/>
        <dbReference type="EC" id="1.6.2.4"/>
    </reaction>
</comment>
<dbReference type="InterPro" id="IPR029039">
    <property type="entry name" value="Flavoprotein-like_sf"/>
</dbReference>
<dbReference type="SUPFAM" id="SSF63380">
    <property type="entry name" value="Riboflavin synthase domain-like"/>
    <property type="match status" value="1"/>
</dbReference>
<dbReference type="eggNOG" id="KOG0157">
    <property type="taxonomic scope" value="Eukaryota"/>
</dbReference>
<keyword evidence="7 15" id="KW-0479">Metal-binding</keyword>
<evidence type="ECO:0000256" key="4">
    <source>
        <dbReference type="ARBA" id="ARBA00022617"/>
    </source>
</evidence>
<dbReference type="InterPro" id="IPR001094">
    <property type="entry name" value="Flavdoxin-like"/>
</dbReference>
<dbReference type="Pfam" id="PF00667">
    <property type="entry name" value="FAD_binding_1"/>
    <property type="match status" value="1"/>
</dbReference>
<keyword evidence="21" id="KW-1185">Reference proteome</keyword>
<evidence type="ECO:0000256" key="7">
    <source>
        <dbReference type="ARBA" id="ARBA00022723"/>
    </source>
</evidence>
<evidence type="ECO:0000256" key="10">
    <source>
        <dbReference type="ARBA" id="ARBA00022982"/>
    </source>
</evidence>
<dbReference type="GO" id="GO:0005829">
    <property type="term" value="C:cytosol"/>
    <property type="evidence" value="ECO:0007669"/>
    <property type="project" value="TreeGrafter"/>
</dbReference>
<dbReference type="RefSeq" id="XP_007839610.1">
    <property type="nucleotide sequence ID" value="XM_007841419.1"/>
</dbReference>
<keyword evidence="5 15" id="KW-0285">Flavoprotein</keyword>
<dbReference type="STRING" id="1229662.W3WQ16"/>
<dbReference type="OMA" id="DIMGPWE"/>
<evidence type="ECO:0000256" key="1">
    <source>
        <dbReference type="ARBA" id="ARBA00001971"/>
    </source>
</evidence>
<dbReference type="Pfam" id="PF00067">
    <property type="entry name" value="p450"/>
    <property type="match status" value="1"/>
</dbReference>
<comment type="cofactor">
    <cofactor evidence="1 15 16">
        <name>heme</name>
        <dbReference type="ChEBI" id="CHEBI:30413"/>
    </cofactor>
</comment>
<dbReference type="InterPro" id="IPR017972">
    <property type="entry name" value="Cyt_P450_CS"/>
</dbReference>
<dbReference type="SUPFAM" id="SSF52218">
    <property type="entry name" value="Flavoproteins"/>
    <property type="match status" value="1"/>
</dbReference>
<dbReference type="Pfam" id="PF00258">
    <property type="entry name" value="Flavodoxin_1"/>
    <property type="match status" value="1"/>
</dbReference>
<dbReference type="Proteomes" id="UP000030651">
    <property type="component" value="Unassembled WGS sequence"/>
</dbReference>
<evidence type="ECO:0000256" key="9">
    <source>
        <dbReference type="ARBA" id="ARBA00022857"/>
    </source>
</evidence>
<keyword evidence="6 15" id="KW-0288">FMN</keyword>
<keyword evidence="10 15" id="KW-0249">Electron transport</keyword>
<keyword evidence="9 15" id="KW-0521">NADP</keyword>
<keyword evidence="13 15" id="KW-0503">Monooxygenase</keyword>
<dbReference type="InterPro" id="IPR039261">
    <property type="entry name" value="FNR_nucleotide-bd"/>
</dbReference>
<dbReference type="Gene3D" id="3.40.50.80">
    <property type="entry name" value="Nucleotide-binding domain of ferredoxin-NADP reductase (FNR) module"/>
    <property type="match status" value="1"/>
</dbReference>
<dbReference type="HOGENOM" id="CLU_001570_7_0_1"/>
<reference evidence="21" key="1">
    <citation type="journal article" date="2015" name="BMC Genomics">
        <title>Genomic and transcriptomic analysis of the endophytic fungus Pestalotiopsis fici reveals its lifestyle and high potential for synthesis of natural products.</title>
        <authorList>
            <person name="Wang X."/>
            <person name="Zhang X."/>
            <person name="Liu L."/>
            <person name="Xiang M."/>
            <person name="Wang W."/>
            <person name="Sun X."/>
            <person name="Che Y."/>
            <person name="Guo L."/>
            <person name="Liu G."/>
            <person name="Guo L."/>
            <person name="Wang C."/>
            <person name="Yin W.B."/>
            <person name="Stadler M."/>
            <person name="Zhang X."/>
            <person name="Liu X."/>
        </authorList>
    </citation>
    <scope>NUCLEOTIDE SEQUENCE [LARGE SCALE GENOMIC DNA]</scope>
    <source>
        <strain evidence="21">W106-1 / CGMCC3.15140</strain>
    </source>
</reference>
<evidence type="ECO:0000313" key="21">
    <source>
        <dbReference type="Proteomes" id="UP000030651"/>
    </source>
</evidence>
<evidence type="ECO:0000259" key="19">
    <source>
        <dbReference type="PROSITE" id="PS51384"/>
    </source>
</evidence>
<dbReference type="Gene3D" id="3.40.50.360">
    <property type="match status" value="1"/>
</dbReference>
<dbReference type="InterPro" id="IPR001709">
    <property type="entry name" value="Flavoprot_Pyr_Nucl_cyt_Rdtase"/>
</dbReference>
<evidence type="ECO:0000256" key="17">
    <source>
        <dbReference type="SAM" id="MobiDB-lite"/>
    </source>
</evidence>
<dbReference type="PANTHER" id="PTHR19384:SF127">
    <property type="entry name" value="BIFUNCTIONAL CYTOCHROME P450_NADPH--P450 REDUCTASE"/>
    <property type="match status" value="1"/>
</dbReference>
<dbReference type="InParanoid" id="W3WQ16"/>
<dbReference type="GO" id="GO:0003958">
    <property type="term" value="F:NADPH-hemoprotein reductase activity"/>
    <property type="evidence" value="ECO:0007669"/>
    <property type="project" value="UniProtKB-UniRule"/>
</dbReference>
<dbReference type="Gene3D" id="2.40.30.10">
    <property type="entry name" value="Translation factors"/>
    <property type="match status" value="1"/>
</dbReference>
<dbReference type="GO" id="GO:0050660">
    <property type="term" value="F:flavin adenine dinucleotide binding"/>
    <property type="evidence" value="ECO:0007669"/>
    <property type="project" value="TreeGrafter"/>
</dbReference>
<protein>
    <recommendedName>
        <fullName evidence="15">Bifunctional cytochrome P450/NADPH--P450 reductase</fullName>
    </recommendedName>
    <domain>
        <recommendedName>
            <fullName evidence="15">Cytochrome P450</fullName>
            <ecNumber evidence="15">1.14.14.1</ecNumber>
        </recommendedName>
    </domain>
    <domain>
        <recommendedName>
            <fullName evidence="15">NADPH--cytochrome P450 reductase</fullName>
            <ecNumber evidence="15">1.6.2.4</ecNumber>
        </recommendedName>
    </domain>
</protein>
<comment type="cofactor">
    <cofactor evidence="15">
        <name>FAD</name>
        <dbReference type="ChEBI" id="CHEBI:57692"/>
    </cofactor>
    <cofactor evidence="15">
        <name>FMN</name>
        <dbReference type="ChEBI" id="CHEBI:58210"/>
    </cofactor>
</comment>
<dbReference type="EMBL" id="KI912118">
    <property type="protein sequence ID" value="ETS75894.1"/>
    <property type="molecule type" value="Genomic_DNA"/>
</dbReference>